<dbReference type="Gene3D" id="3.40.50.2300">
    <property type="match status" value="1"/>
</dbReference>
<dbReference type="InterPro" id="IPR001789">
    <property type="entry name" value="Sig_transdc_resp-reg_receiver"/>
</dbReference>
<dbReference type="InterPro" id="IPR039420">
    <property type="entry name" value="WalR-like"/>
</dbReference>
<dbReference type="CDD" id="cd17535">
    <property type="entry name" value="REC_NarL-like"/>
    <property type="match status" value="1"/>
</dbReference>
<evidence type="ECO:0000259" key="12">
    <source>
        <dbReference type="PROSITE" id="PS50043"/>
    </source>
</evidence>
<feature type="transmembrane region" description="Helical" evidence="11">
    <location>
        <begin position="25"/>
        <end position="45"/>
    </location>
</feature>
<keyword evidence="16" id="KW-1185">Reference proteome</keyword>
<evidence type="ECO:0000256" key="1">
    <source>
        <dbReference type="ARBA" id="ARBA00022553"/>
    </source>
</evidence>
<dbReference type="InterPro" id="IPR016032">
    <property type="entry name" value="Sig_transdc_resp-reg_C-effctor"/>
</dbReference>
<evidence type="ECO:0000259" key="13">
    <source>
        <dbReference type="PROSITE" id="PS50109"/>
    </source>
</evidence>
<dbReference type="SUPFAM" id="SSF52172">
    <property type="entry name" value="CheY-like"/>
    <property type="match status" value="1"/>
</dbReference>
<keyword evidence="11" id="KW-0812">Transmembrane</keyword>
<keyword evidence="11" id="KW-1133">Transmembrane helix</keyword>
<dbReference type="SUPFAM" id="SSF55874">
    <property type="entry name" value="ATPase domain of HSP90 chaperone/DNA topoisomerase II/histidine kinase"/>
    <property type="match status" value="1"/>
</dbReference>
<keyword evidence="5" id="KW-0067">ATP-binding</keyword>
<keyword evidence="4 15" id="KW-0418">Kinase</keyword>
<keyword evidence="9" id="KW-0804">Transcription</keyword>
<keyword evidence="11" id="KW-0472">Membrane</keyword>
<dbReference type="InterPro" id="IPR003594">
    <property type="entry name" value="HATPase_dom"/>
</dbReference>
<dbReference type="InterPro" id="IPR011712">
    <property type="entry name" value="Sig_transdc_His_kin_sub3_dim/P"/>
</dbReference>
<reference evidence="15 16" key="2">
    <citation type="journal article" date="2016" name="Int. J. Syst. Evol. Microbiol.">
        <title>Paenibacillus bovis sp. nov., isolated from raw yak (Bos grunniens) milk.</title>
        <authorList>
            <person name="Gao C."/>
            <person name="Han J."/>
            <person name="Liu Z."/>
            <person name="Xu X."/>
            <person name="Hang F."/>
            <person name="Wu Z."/>
        </authorList>
    </citation>
    <scope>NUCLEOTIDE SEQUENCE [LARGE SCALE GENOMIC DNA]</scope>
    <source>
        <strain evidence="15 16">BD3526</strain>
    </source>
</reference>
<evidence type="ECO:0000256" key="4">
    <source>
        <dbReference type="ARBA" id="ARBA00022777"/>
    </source>
</evidence>
<sequence>MLGIRLICSISLLFATIDKYTQFMLPFWLLVLWQLIAFTVPWVCLQLNHKYYLLGEIVISGGLCLYLASFFPAAYLSFLLYAFLIAANSKQQSYYWSAPLVILLVPVIFTQVTEQSDFWAILLQFGLAYTFGFSFHLLMVNHQQSEIIRDQNAVLEQYLSQVERITLAEERSRLSKELHDTIGHAYTALIMGLETLRPELATTAGTERLDSLLLRARQSMDEVRSYVHQMQSPQEELPLTQSLQALAQEFQEHAGVSVRFKAFGEEHMITRPAKSTLYRCLQESLTNAVRHGQATAITVSLRYELQQTRLEIQDNGHGTEQLRDGFGLRAMKERAAHVQGQIAVYSQPGEGTLVTCTISRPIDTGDEVIRLLLVDDQPFIRDSLRIILEQQPDLQVAGVAENGVQAVEQCRQLQPQLVLMDLDMPHMDGISATKIIKQTWPHIPILILTTFEHTEQALHALQSGADGYLLKSIQPGELADTIRTVYRGGTLIDRGMSQKLFAQLNDSRTIPATAAYDLTPRELEILQLVSEGLRYKTIASKLYLSDGTVRNYASSVYLKLGVRNREEAVQKSRELGILR</sequence>
<dbReference type="PRINTS" id="PR00038">
    <property type="entry name" value="HTHLUXR"/>
</dbReference>
<dbReference type="GO" id="GO:0000155">
    <property type="term" value="F:phosphorelay sensor kinase activity"/>
    <property type="evidence" value="ECO:0007669"/>
    <property type="project" value="InterPro"/>
</dbReference>
<accession>A0A172ZLT5</accession>
<dbReference type="Pfam" id="PF00196">
    <property type="entry name" value="GerE"/>
    <property type="match status" value="1"/>
</dbReference>
<dbReference type="SUPFAM" id="SSF46894">
    <property type="entry name" value="C-terminal effector domain of the bipartite response regulators"/>
    <property type="match status" value="1"/>
</dbReference>
<evidence type="ECO:0000256" key="11">
    <source>
        <dbReference type="SAM" id="Phobius"/>
    </source>
</evidence>
<dbReference type="GO" id="GO:0003677">
    <property type="term" value="F:DNA binding"/>
    <property type="evidence" value="ECO:0007669"/>
    <property type="project" value="UniProtKB-KW"/>
</dbReference>
<dbReference type="SMART" id="SM00421">
    <property type="entry name" value="HTH_LUXR"/>
    <property type="match status" value="1"/>
</dbReference>
<proteinExistence type="predicted"/>
<name>A0A172ZLT5_9BACL</name>
<evidence type="ECO:0000256" key="3">
    <source>
        <dbReference type="ARBA" id="ARBA00022741"/>
    </source>
</evidence>
<keyword evidence="2" id="KW-0808">Transferase</keyword>
<dbReference type="PROSITE" id="PS50109">
    <property type="entry name" value="HIS_KIN"/>
    <property type="match status" value="1"/>
</dbReference>
<evidence type="ECO:0000256" key="10">
    <source>
        <dbReference type="PROSITE-ProRule" id="PRU00169"/>
    </source>
</evidence>
<dbReference type="Gene3D" id="3.30.565.10">
    <property type="entry name" value="Histidine kinase-like ATPase, C-terminal domain"/>
    <property type="match status" value="1"/>
</dbReference>
<evidence type="ECO:0000256" key="2">
    <source>
        <dbReference type="ARBA" id="ARBA00022679"/>
    </source>
</evidence>
<dbReference type="SMART" id="SM00387">
    <property type="entry name" value="HATPase_c"/>
    <property type="match status" value="1"/>
</dbReference>
<keyword evidence="8" id="KW-0238">DNA-binding</keyword>
<gene>
    <name evidence="15" type="ORF">AR543_04150</name>
</gene>
<keyword evidence="1 10" id="KW-0597">Phosphoprotein</keyword>
<keyword evidence="3" id="KW-0547">Nucleotide-binding</keyword>
<dbReference type="InterPro" id="IPR058245">
    <property type="entry name" value="NreC/VraR/RcsB-like_REC"/>
</dbReference>
<evidence type="ECO:0000256" key="6">
    <source>
        <dbReference type="ARBA" id="ARBA00023012"/>
    </source>
</evidence>
<organism evidence="15 16">
    <name type="scientific">Paenibacillus bovis</name>
    <dbReference type="NCBI Taxonomy" id="1616788"/>
    <lineage>
        <taxon>Bacteria</taxon>
        <taxon>Bacillati</taxon>
        <taxon>Bacillota</taxon>
        <taxon>Bacilli</taxon>
        <taxon>Bacillales</taxon>
        <taxon>Paenibacillaceae</taxon>
        <taxon>Paenibacillus</taxon>
    </lineage>
</organism>
<dbReference type="InterPro" id="IPR011006">
    <property type="entry name" value="CheY-like_superfamily"/>
</dbReference>
<evidence type="ECO:0000256" key="9">
    <source>
        <dbReference type="ARBA" id="ARBA00023163"/>
    </source>
</evidence>
<keyword evidence="6" id="KW-0902">Two-component regulatory system</keyword>
<feature type="transmembrane region" description="Helical" evidence="11">
    <location>
        <begin position="93"/>
        <end position="112"/>
    </location>
</feature>
<dbReference type="InterPro" id="IPR000792">
    <property type="entry name" value="Tscrpt_reg_LuxR_C"/>
</dbReference>
<dbReference type="Proteomes" id="UP000078148">
    <property type="component" value="Chromosome"/>
</dbReference>
<dbReference type="RefSeq" id="WP_060536627.1">
    <property type="nucleotide sequence ID" value="NZ_CP013023.1"/>
</dbReference>
<keyword evidence="7" id="KW-0805">Transcription regulation</keyword>
<feature type="domain" description="HTH luxR-type" evidence="12">
    <location>
        <begin position="511"/>
        <end position="576"/>
    </location>
</feature>
<dbReference type="InterPro" id="IPR036890">
    <property type="entry name" value="HATPase_C_sf"/>
</dbReference>
<dbReference type="CDD" id="cd16917">
    <property type="entry name" value="HATPase_UhpB-NarQ-NarX-like"/>
    <property type="match status" value="1"/>
</dbReference>
<evidence type="ECO:0000256" key="5">
    <source>
        <dbReference type="ARBA" id="ARBA00022840"/>
    </source>
</evidence>
<evidence type="ECO:0000256" key="7">
    <source>
        <dbReference type="ARBA" id="ARBA00023015"/>
    </source>
</evidence>
<dbReference type="InterPro" id="IPR005467">
    <property type="entry name" value="His_kinase_dom"/>
</dbReference>
<dbReference type="PANTHER" id="PTHR43214:SF24">
    <property type="entry name" value="TRANSCRIPTIONAL REGULATORY PROTEIN NARL-RELATED"/>
    <property type="match status" value="1"/>
</dbReference>
<dbReference type="CDD" id="cd06170">
    <property type="entry name" value="LuxR_C_like"/>
    <property type="match status" value="1"/>
</dbReference>
<feature type="transmembrane region" description="Helical" evidence="11">
    <location>
        <begin position="57"/>
        <end position="87"/>
    </location>
</feature>
<dbReference type="PROSITE" id="PS50043">
    <property type="entry name" value="HTH_LUXR_2"/>
    <property type="match status" value="1"/>
</dbReference>
<reference evidence="16" key="1">
    <citation type="submission" date="2015-10" db="EMBL/GenBank/DDBJ databases">
        <title>Genome of Paenibacillus bovis sp. nov.</title>
        <authorList>
            <person name="Wu Z."/>
            <person name="Gao C."/>
            <person name="Liu Z."/>
            <person name="Zheng H."/>
        </authorList>
    </citation>
    <scope>NUCLEOTIDE SEQUENCE [LARGE SCALE GENOMIC DNA]</scope>
    <source>
        <strain evidence="16">BD3526</strain>
    </source>
</reference>
<dbReference type="Pfam" id="PF07730">
    <property type="entry name" value="HisKA_3"/>
    <property type="match status" value="1"/>
</dbReference>
<dbReference type="PROSITE" id="PS00622">
    <property type="entry name" value="HTH_LUXR_1"/>
    <property type="match status" value="1"/>
</dbReference>
<dbReference type="SMART" id="SM00448">
    <property type="entry name" value="REC"/>
    <property type="match status" value="1"/>
</dbReference>
<dbReference type="Gene3D" id="1.20.5.1930">
    <property type="match status" value="1"/>
</dbReference>
<protein>
    <submittedName>
        <fullName evidence="15">Histidine kinase</fullName>
    </submittedName>
</protein>
<feature type="domain" description="Response regulatory" evidence="14">
    <location>
        <begin position="370"/>
        <end position="486"/>
    </location>
</feature>
<dbReference type="EMBL" id="CP013023">
    <property type="protein sequence ID" value="ANF98614.1"/>
    <property type="molecule type" value="Genomic_DNA"/>
</dbReference>
<dbReference type="GO" id="GO:0006355">
    <property type="term" value="P:regulation of DNA-templated transcription"/>
    <property type="evidence" value="ECO:0007669"/>
    <property type="project" value="InterPro"/>
</dbReference>
<evidence type="ECO:0000313" key="15">
    <source>
        <dbReference type="EMBL" id="ANF98614.1"/>
    </source>
</evidence>
<dbReference type="AlphaFoldDB" id="A0A172ZLT5"/>
<dbReference type="Pfam" id="PF02518">
    <property type="entry name" value="HATPase_c"/>
    <property type="match status" value="1"/>
</dbReference>
<evidence type="ECO:0000256" key="8">
    <source>
        <dbReference type="ARBA" id="ARBA00023125"/>
    </source>
</evidence>
<feature type="transmembrane region" description="Helical" evidence="11">
    <location>
        <begin position="119"/>
        <end position="139"/>
    </location>
</feature>
<dbReference type="OrthoDB" id="9781904at2"/>
<dbReference type="Pfam" id="PF00072">
    <property type="entry name" value="Response_reg"/>
    <property type="match status" value="1"/>
</dbReference>
<evidence type="ECO:0000259" key="14">
    <source>
        <dbReference type="PROSITE" id="PS50110"/>
    </source>
</evidence>
<dbReference type="GO" id="GO:0005524">
    <property type="term" value="F:ATP binding"/>
    <property type="evidence" value="ECO:0007669"/>
    <property type="project" value="UniProtKB-KW"/>
</dbReference>
<dbReference type="GO" id="GO:0046983">
    <property type="term" value="F:protein dimerization activity"/>
    <property type="evidence" value="ECO:0007669"/>
    <property type="project" value="InterPro"/>
</dbReference>
<dbReference type="PROSITE" id="PS50110">
    <property type="entry name" value="RESPONSE_REGULATORY"/>
    <property type="match status" value="1"/>
</dbReference>
<dbReference type="PANTHER" id="PTHR43214">
    <property type="entry name" value="TWO-COMPONENT RESPONSE REGULATOR"/>
    <property type="match status" value="1"/>
</dbReference>
<dbReference type="GO" id="GO:0016020">
    <property type="term" value="C:membrane"/>
    <property type="evidence" value="ECO:0007669"/>
    <property type="project" value="InterPro"/>
</dbReference>
<evidence type="ECO:0000313" key="16">
    <source>
        <dbReference type="Proteomes" id="UP000078148"/>
    </source>
</evidence>
<dbReference type="STRING" id="1616788.AR543_04150"/>
<dbReference type="KEGG" id="pbv:AR543_04150"/>
<feature type="modified residue" description="4-aspartylphosphate" evidence="10">
    <location>
        <position position="421"/>
    </location>
</feature>
<feature type="domain" description="Histidine kinase" evidence="13">
    <location>
        <begin position="177"/>
        <end position="362"/>
    </location>
</feature>